<dbReference type="InterPro" id="IPR029063">
    <property type="entry name" value="SAM-dependent_MTases_sf"/>
</dbReference>
<dbReference type="SUPFAM" id="SSF53335">
    <property type="entry name" value="S-adenosyl-L-methionine-dependent methyltransferases"/>
    <property type="match status" value="1"/>
</dbReference>
<dbReference type="AlphaFoldDB" id="W0F600"/>
<keyword evidence="1" id="KW-0808">Transferase</keyword>
<gene>
    <name evidence="1" type="ORF">NIASO_19455</name>
</gene>
<dbReference type="Gene3D" id="3.40.50.150">
    <property type="entry name" value="Vaccinia Virus protein VP39"/>
    <property type="match status" value="1"/>
</dbReference>
<dbReference type="GO" id="GO:0032259">
    <property type="term" value="P:methylation"/>
    <property type="evidence" value="ECO:0007669"/>
    <property type="project" value="UniProtKB-KW"/>
</dbReference>
<sequence length="193" mass="21234">MTDNIVKDIPARYAAIALKTKALGFDMPSDLQTGSLLKTLVASKPGGRILELGTGTGLGTSWILSGMDNRAQLITVENNGLLLAVAQEQLPDTRVQFVCADGYEWINSYKGESFDLIFADAMPGKYDLFEETVALLNPGGIYFIDDMLPQPNWPEGHAERVGDFIKMLEQRRDVILTKLAWSTGIIIAIKNKK</sequence>
<dbReference type="STRING" id="929713.NIASO_19455"/>
<dbReference type="PANTHER" id="PTHR43167">
    <property type="entry name" value="PUTATIVE (AFU_ORTHOLOGUE AFUA_6G01830)-RELATED"/>
    <property type="match status" value="1"/>
</dbReference>
<name>W0F600_9BACT</name>
<evidence type="ECO:0000313" key="1">
    <source>
        <dbReference type="EMBL" id="AHF16766.1"/>
    </source>
</evidence>
<dbReference type="RefSeq" id="WP_008588363.1">
    <property type="nucleotide sequence ID" value="NZ_CP007035.1"/>
</dbReference>
<dbReference type="Pfam" id="PF13578">
    <property type="entry name" value="Methyltransf_24"/>
    <property type="match status" value="1"/>
</dbReference>
<dbReference type="OrthoDB" id="484536at2"/>
<dbReference type="GO" id="GO:0008168">
    <property type="term" value="F:methyltransferase activity"/>
    <property type="evidence" value="ECO:0007669"/>
    <property type="project" value="UniProtKB-KW"/>
</dbReference>
<dbReference type="PANTHER" id="PTHR43167:SF1">
    <property type="entry name" value="PUTATIVE (AFU_ORTHOLOGUE AFUA_6G01830)-RELATED"/>
    <property type="match status" value="1"/>
</dbReference>
<proteinExistence type="predicted"/>
<dbReference type="EMBL" id="CP007035">
    <property type="protein sequence ID" value="AHF16766.1"/>
    <property type="molecule type" value="Genomic_DNA"/>
</dbReference>
<dbReference type="HOGENOM" id="CLU_122293_0_0_10"/>
<dbReference type="KEGG" id="nso:NIASO_19455"/>
<protein>
    <submittedName>
        <fullName evidence="1">O-methyltransferase</fullName>
    </submittedName>
</protein>
<dbReference type="eggNOG" id="COG4122">
    <property type="taxonomic scope" value="Bacteria"/>
</dbReference>
<accession>W0F600</accession>
<reference evidence="1 2" key="1">
    <citation type="submission" date="2013-12" db="EMBL/GenBank/DDBJ databases">
        <authorList>
            <consortium name="DOE Joint Genome Institute"/>
            <person name="Eisen J."/>
            <person name="Huntemann M."/>
            <person name="Han J."/>
            <person name="Chen A."/>
            <person name="Kyrpides N."/>
            <person name="Mavromatis K."/>
            <person name="Markowitz V."/>
            <person name="Palaniappan K."/>
            <person name="Ivanova N."/>
            <person name="Schaumberg A."/>
            <person name="Pati A."/>
            <person name="Liolios K."/>
            <person name="Nordberg H.P."/>
            <person name="Cantor M.N."/>
            <person name="Hua S.X."/>
            <person name="Woyke T."/>
        </authorList>
    </citation>
    <scope>NUCLEOTIDE SEQUENCE [LARGE SCALE GENOMIC DNA]</scope>
    <source>
        <strain evidence="2">DSM 19437</strain>
    </source>
</reference>
<keyword evidence="2" id="KW-1185">Reference proteome</keyword>
<evidence type="ECO:0000313" key="2">
    <source>
        <dbReference type="Proteomes" id="UP000003586"/>
    </source>
</evidence>
<organism evidence="1 2">
    <name type="scientific">Niabella soli DSM 19437</name>
    <dbReference type="NCBI Taxonomy" id="929713"/>
    <lineage>
        <taxon>Bacteria</taxon>
        <taxon>Pseudomonadati</taxon>
        <taxon>Bacteroidota</taxon>
        <taxon>Chitinophagia</taxon>
        <taxon>Chitinophagales</taxon>
        <taxon>Chitinophagaceae</taxon>
        <taxon>Niabella</taxon>
    </lineage>
</organism>
<dbReference type="Proteomes" id="UP000003586">
    <property type="component" value="Chromosome"/>
</dbReference>
<keyword evidence="1" id="KW-0489">Methyltransferase</keyword>
<dbReference type="CDD" id="cd02440">
    <property type="entry name" value="AdoMet_MTases"/>
    <property type="match status" value="1"/>
</dbReference>